<gene>
    <name evidence="4" type="primary">hemW</name>
    <name evidence="4" type="ORF">FNW21_09385</name>
</gene>
<name>A0A553E3L7_9FLAO</name>
<dbReference type="CDD" id="cd01335">
    <property type="entry name" value="Radical_SAM"/>
    <property type="match status" value="1"/>
</dbReference>
<evidence type="ECO:0000259" key="3">
    <source>
        <dbReference type="PROSITE" id="PS51918"/>
    </source>
</evidence>
<keyword evidence="5" id="KW-1185">Reference proteome</keyword>
<dbReference type="InterPro" id="IPR006638">
    <property type="entry name" value="Elp3/MiaA/NifB-like_rSAM"/>
</dbReference>
<comment type="similarity">
    <text evidence="1">Belongs to the anaerobic coproporphyrinogen-III oxidase family. HemW subfamily.</text>
</comment>
<keyword evidence="2" id="KW-0949">S-adenosyl-L-methionine</keyword>
<keyword evidence="2" id="KW-0479">Metal-binding</keyword>
<dbReference type="AlphaFoldDB" id="A0A553E3L7"/>
<dbReference type="RefSeq" id="WP_144256483.1">
    <property type="nucleotide sequence ID" value="NZ_VJZT01000008.1"/>
</dbReference>
<evidence type="ECO:0000256" key="2">
    <source>
        <dbReference type="RuleBase" id="RU364116"/>
    </source>
</evidence>
<accession>A0A553E3L7</accession>
<dbReference type="Pfam" id="PF04055">
    <property type="entry name" value="Radical_SAM"/>
    <property type="match status" value="1"/>
</dbReference>
<dbReference type="SFLD" id="SFLDF00562">
    <property type="entry name" value="HemN-like__clustered_with_heat"/>
    <property type="match status" value="1"/>
</dbReference>
<dbReference type="InterPro" id="IPR007197">
    <property type="entry name" value="rSAM"/>
</dbReference>
<comment type="subcellular location">
    <subcellularLocation>
        <location evidence="2">Cytoplasm</location>
    </subcellularLocation>
</comment>
<dbReference type="InterPro" id="IPR010723">
    <property type="entry name" value="HemN_C"/>
</dbReference>
<comment type="caution">
    <text evidence="4">The sequence shown here is derived from an EMBL/GenBank/DDBJ whole genome shotgun (WGS) entry which is preliminary data.</text>
</comment>
<dbReference type="EMBL" id="VJZT01000008">
    <property type="protein sequence ID" value="TRX39493.1"/>
    <property type="molecule type" value="Genomic_DNA"/>
</dbReference>
<dbReference type="PANTHER" id="PTHR13932:SF5">
    <property type="entry name" value="RADICAL S-ADENOSYL METHIONINE DOMAIN-CONTAINING PROTEIN 1, MITOCHONDRIAL"/>
    <property type="match status" value="1"/>
</dbReference>
<keyword evidence="2" id="KW-0004">4Fe-4S</keyword>
<dbReference type="InterPro" id="IPR004559">
    <property type="entry name" value="HemW-like"/>
</dbReference>
<dbReference type="OrthoDB" id="9808022at2"/>
<dbReference type="SMART" id="SM00729">
    <property type="entry name" value="Elp3"/>
    <property type="match status" value="1"/>
</dbReference>
<dbReference type="GO" id="GO:0005737">
    <property type="term" value="C:cytoplasm"/>
    <property type="evidence" value="ECO:0007669"/>
    <property type="project" value="UniProtKB-SubCell"/>
</dbReference>
<dbReference type="PANTHER" id="PTHR13932">
    <property type="entry name" value="COPROPORPHYRINIGEN III OXIDASE"/>
    <property type="match status" value="1"/>
</dbReference>
<dbReference type="InterPro" id="IPR023404">
    <property type="entry name" value="rSAM_horseshoe"/>
</dbReference>
<dbReference type="SFLD" id="SFLDS00029">
    <property type="entry name" value="Radical_SAM"/>
    <property type="match status" value="1"/>
</dbReference>
<evidence type="ECO:0000313" key="5">
    <source>
        <dbReference type="Proteomes" id="UP000316371"/>
    </source>
</evidence>
<reference evidence="4 5" key="1">
    <citation type="submission" date="2019-07" db="EMBL/GenBank/DDBJ databases">
        <title>Novel species of Flavobacterium.</title>
        <authorList>
            <person name="Liu Q."/>
            <person name="Xin Y.-H."/>
        </authorList>
    </citation>
    <scope>NUCLEOTIDE SEQUENCE [LARGE SCALE GENOMIC DNA]</scope>
    <source>
        <strain evidence="4 5">LB1R34</strain>
    </source>
</reference>
<dbReference type="GO" id="GO:0046872">
    <property type="term" value="F:metal ion binding"/>
    <property type="evidence" value="ECO:0007669"/>
    <property type="project" value="UniProtKB-UniRule"/>
</dbReference>
<evidence type="ECO:0000256" key="1">
    <source>
        <dbReference type="ARBA" id="ARBA00006100"/>
    </source>
</evidence>
<dbReference type="GO" id="GO:0004109">
    <property type="term" value="F:coproporphyrinogen oxidase activity"/>
    <property type="evidence" value="ECO:0007669"/>
    <property type="project" value="InterPro"/>
</dbReference>
<dbReference type="GO" id="GO:0051539">
    <property type="term" value="F:4 iron, 4 sulfur cluster binding"/>
    <property type="evidence" value="ECO:0007669"/>
    <property type="project" value="UniProtKB-UniRule"/>
</dbReference>
<comment type="function">
    <text evidence="2">Probably acts as a heme chaperone, transferring heme to an unknown acceptor. Binds one molecule of heme per monomer, possibly covalently. Binds 1 [4Fe-4S] cluster. The cluster is coordinated with 3 cysteines and an exchangeable S-adenosyl-L-methionine.</text>
</comment>
<dbReference type="SUPFAM" id="SSF102114">
    <property type="entry name" value="Radical SAM enzymes"/>
    <property type="match status" value="1"/>
</dbReference>
<dbReference type="InterPro" id="IPR058240">
    <property type="entry name" value="rSAM_sf"/>
</dbReference>
<dbReference type="Pfam" id="PF06969">
    <property type="entry name" value="HemN_C"/>
    <property type="match status" value="1"/>
</dbReference>
<keyword evidence="2" id="KW-0411">Iron-sulfur</keyword>
<dbReference type="GO" id="GO:0006779">
    <property type="term" value="P:porphyrin-containing compound biosynthetic process"/>
    <property type="evidence" value="ECO:0007669"/>
    <property type="project" value="InterPro"/>
</dbReference>
<keyword evidence="2" id="KW-0349">Heme</keyword>
<evidence type="ECO:0000313" key="4">
    <source>
        <dbReference type="EMBL" id="TRX39493.1"/>
    </source>
</evidence>
<dbReference type="SFLD" id="SFLDG01065">
    <property type="entry name" value="anaerobic_coproporphyrinogen-I"/>
    <property type="match status" value="1"/>
</dbReference>
<feature type="domain" description="Radical SAM core" evidence="3">
    <location>
        <begin position="1"/>
        <end position="230"/>
    </location>
</feature>
<dbReference type="InterPro" id="IPR034505">
    <property type="entry name" value="Coproporphyrinogen-III_oxidase"/>
</dbReference>
<sequence length="389" mass="44072">MSGIYIHIPFCKQACHYCDFHFSTSMKKKDEMVLAIAKELQIRKNEFANEAVETIYFGGGTPSVLQLAALDFLIAVIYKNYTVAENPEITLEANPDDLSEEKIIALSKSPINRLSIGIQSFFEDDLVMMNRAHNSAEARKCLKEATKYFDNISLDLIYGIPKMSNEKWLQNIETALSFGIPHISSYALTVEPKTALNKLIQTGKIAKPNDDVAQEQFQILVETLEAKGFIHYELSNFGKENYFSKNNSAYWLGKKYLGIGPSAHSYDGVSRSWNISNNALYLKSLDENKLPSETEILSKTDRYNEYIMTGLRTIWGVSLERIATEFGNEYSIYLQKQAQKFLDDELLEIVTSSDSTFGWNPIEKILKPTKKGKFLTDGIASDLFCLNLE</sequence>
<keyword evidence="2" id="KW-0408">Iron</keyword>
<organism evidence="4 5">
    <name type="scientific">Flavobacterium restrictum</name>
    <dbReference type="NCBI Taxonomy" id="2594428"/>
    <lineage>
        <taxon>Bacteria</taxon>
        <taxon>Pseudomonadati</taxon>
        <taxon>Bacteroidota</taxon>
        <taxon>Flavobacteriia</taxon>
        <taxon>Flavobacteriales</taxon>
        <taxon>Flavobacteriaceae</taxon>
        <taxon>Flavobacterium</taxon>
    </lineage>
</organism>
<dbReference type="Proteomes" id="UP000316371">
    <property type="component" value="Unassembled WGS sequence"/>
</dbReference>
<proteinExistence type="inferred from homology"/>
<keyword evidence="2" id="KW-0143">Chaperone</keyword>
<dbReference type="Gene3D" id="3.80.30.20">
    <property type="entry name" value="tm_1862 like domain"/>
    <property type="match status" value="1"/>
</dbReference>
<keyword evidence="2" id="KW-0963">Cytoplasm</keyword>
<protein>
    <recommendedName>
        <fullName evidence="2">Heme chaperone HemW</fullName>
    </recommendedName>
</protein>
<dbReference type="SFLD" id="SFLDF00288">
    <property type="entry name" value="HemN-like__clustered_with_nucl"/>
    <property type="match status" value="1"/>
</dbReference>
<dbReference type="NCBIfam" id="TIGR00539">
    <property type="entry name" value="hemN_rel"/>
    <property type="match status" value="1"/>
</dbReference>
<dbReference type="PROSITE" id="PS51918">
    <property type="entry name" value="RADICAL_SAM"/>
    <property type="match status" value="1"/>
</dbReference>